<evidence type="ECO:0000256" key="5">
    <source>
        <dbReference type="SAM" id="Phobius"/>
    </source>
</evidence>
<keyword evidence="2 5" id="KW-0812">Transmembrane</keyword>
<evidence type="ECO:0000256" key="4">
    <source>
        <dbReference type="ARBA" id="ARBA00023136"/>
    </source>
</evidence>
<evidence type="ECO:0000313" key="6">
    <source>
        <dbReference type="EMBL" id="MBN7827204.1"/>
    </source>
</evidence>
<protein>
    <submittedName>
        <fullName evidence="6">MAPEG family protein</fullName>
    </submittedName>
</protein>
<proteinExistence type="predicted"/>
<dbReference type="AlphaFoldDB" id="A0A939ISH6"/>
<feature type="transmembrane region" description="Helical" evidence="5">
    <location>
        <begin position="111"/>
        <end position="133"/>
    </location>
</feature>
<dbReference type="InterPro" id="IPR023352">
    <property type="entry name" value="MAPEG-like_dom_sf"/>
</dbReference>
<gene>
    <name evidence="6" type="ORF">J0A66_18375</name>
</gene>
<dbReference type="Gene3D" id="1.20.120.550">
    <property type="entry name" value="Membrane associated eicosanoid/glutathione metabolism-like domain"/>
    <property type="match status" value="1"/>
</dbReference>
<dbReference type="RefSeq" id="WP_206575316.1">
    <property type="nucleotide sequence ID" value="NZ_JAFKCV010000015.1"/>
</dbReference>
<evidence type="ECO:0000256" key="2">
    <source>
        <dbReference type="ARBA" id="ARBA00022692"/>
    </source>
</evidence>
<keyword evidence="4 5" id="KW-0472">Membrane</keyword>
<dbReference type="SUPFAM" id="SSF161084">
    <property type="entry name" value="MAPEG domain-like"/>
    <property type="match status" value="1"/>
</dbReference>
<feature type="transmembrane region" description="Helical" evidence="5">
    <location>
        <begin position="64"/>
        <end position="91"/>
    </location>
</feature>
<sequence length="143" mass="16214">MLYPLFAMFLLTLVVAMVMLKRRIGAAKAGTIRFSYFKVMQGQEIPEKVLQAGRQYQNLFEMPVLFYLVGVLYMLLNMESLLAVALAWGFVGFRVVHTLIHLSYNHVMHRLLAFLASVIVLTVLWGMLIWQYGAAMQSVPGLG</sequence>
<evidence type="ECO:0000313" key="7">
    <source>
        <dbReference type="Proteomes" id="UP000664654"/>
    </source>
</evidence>
<evidence type="ECO:0000256" key="3">
    <source>
        <dbReference type="ARBA" id="ARBA00022989"/>
    </source>
</evidence>
<comment type="caution">
    <text evidence="6">The sequence shown here is derived from an EMBL/GenBank/DDBJ whole genome shotgun (WGS) entry which is preliminary data.</text>
</comment>
<dbReference type="GO" id="GO:0016020">
    <property type="term" value="C:membrane"/>
    <property type="evidence" value="ECO:0007669"/>
    <property type="project" value="UniProtKB-SubCell"/>
</dbReference>
<accession>A0A939ISH6</accession>
<organism evidence="6 7">
    <name type="scientific">Bowmanella dokdonensis</name>
    <dbReference type="NCBI Taxonomy" id="751969"/>
    <lineage>
        <taxon>Bacteria</taxon>
        <taxon>Pseudomonadati</taxon>
        <taxon>Pseudomonadota</taxon>
        <taxon>Gammaproteobacteria</taxon>
        <taxon>Alteromonadales</taxon>
        <taxon>Alteromonadaceae</taxon>
        <taxon>Bowmanella</taxon>
    </lineage>
</organism>
<evidence type="ECO:0000256" key="1">
    <source>
        <dbReference type="ARBA" id="ARBA00004370"/>
    </source>
</evidence>
<keyword evidence="7" id="KW-1185">Reference proteome</keyword>
<dbReference type="InterPro" id="IPR001129">
    <property type="entry name" value="Membr-assoc_MAPEG"/>
</dbReference>
<name>A0A939ISH6_9ALTE</name>
<dbReference type="EMBL" id="JAFKCV010000015">
    <property type="protein sequence ID" value="MBN7827204.1"/>
    <property type="molecule type" value="Genomic_DNA"/>
</dbReference>
<keyword evidence="3 5" id="KW-1133">Transmembrane helix</keyword>
<dbReference type="Pfam" id="PF01124">
    <property type="entry name" value="MAPEG"/>
    <property type="match status" value="1"/>
</dbReference>
<comment type="subcellular location">
    <subcellularLocation>
        <location evidence="1">Membrane</location>
    </subcellularLocation>
</comment>
<dbReference type="Proteomes" id="UP000664654">
    <property type="component" value="Unassembled WGS sequence"/>
</dbReference>
<reference evidence="6" key="1">
    <citation type="submission" date="2021-03" db="EMBL/GenBank/DDBJ databases">
        <title>novel species isolated from a fishpond in China.</title>
        <authorList>
            <person name="Lu H."/>
            <person name="Cai Z."/>
        </authorList>
    </citation>
    <scope>NUCLEOTIDE SEQUENCE</scope>
    <source>
        <strain evidence="6">JCM 30855</strain>
    </source>
</reference>